<dbReference type="Gene3D" id="1.10.10.60">
    <property type="entry name" value="Homeodomain-like"/>
    <property type="match status" value="2"/>
</dbReference>
<dbReference type="PANTHER" id="PTHR43280">
    <property type="entry name" value="ARAC-FAMILY TRANSCRIPTIONAL REGULATOR"/>
    <property type="match status" value="1"/>
</dbReference>
<dbReference type="PRINTS" id="PR00032">
    <property type="entry name" value="HTHARAC"/>
</dbReference>
<dbReference type="OrthoDB" id="2582835at2"/>
<dbReference type="InterPro" id="IPR009057">
    <property type="entry name" value="Homeodomain-like_sf"/>
</dbReference>
<evidence type="ECO:0000256" key="1">
    <source>
        <dbReference type="ARBA" id="ARBA00023015"/>
    </source>
</evidence>
<dbReference type="InterPro" id="IPR020449">
    <property type="entry name" value="Tscrpt_reg_AraC-type_HTH"/>
</dbReference>
<dbReference type="InterPro" id="IPR018060">
    <property type="entry name" value="HTH_AraC"/>
</dbReference>
<dbReference type="GO" id="GO:0003700">
    <property type="term" value="F:DNA-binding transcription factor activity"/>
    <property type="evidence" value="ECO:0007669"/>
    <property type="project" value="InterPro"/>
</dbReference>
<dbReference type="PROSITE" id="PS00041">
    <property type="entry name" value="HTH_ARAC_FAMILY_1"/>
    <property type="match status" value="1"/>
</dbReference>
<gene>
    <name evidence="5" type="ORF">BCM02_101995</name>
</gene>
<dbReference type="InterPro" id="IPR037923">
    <property type="entry name" value="HTH-like"/>
</dbReference>
<dbReference type="AlphaFoldDB" id="A0A5S5CK59"/>
<evidence type="ECO:0000256" key="2">
    <source>
        <dbReference type="ARBA" id="ARBA00023125"/>
    </source>
</evidence>
<dbReference type="Pfam" id="PF02311">
    <property type="entry name" value="AraC_binding"/>
    <property type="match status" value="1"/>
</dbReference>
<dbReference type="PROSITE" id="PS01124">
    <property type="entry name" value="HTH_ARAC_FAMILY_2"/>
    <property type="match status" value="1"/>
</dbReference>
<dbReference type="Pfam" id="PF12833">
    <property type="entry name" value="HTH_18"/>
    <property type="match status" value="1"/>
</dbReference>
<proteinExistence type="predicted"/>
<name>A0A5S5CK59_9BACL</name>
<keyword evidence="3" id="KW-0804">Transcription</keyword>
<accession>A0A5S5CK59</accession>
<evidence type="ECO:0000256" key="3">
    <source>
        <dbReference type="ARBA" id="ARBA00023163"/>
    </source>
</evidence>
<reference evidence="5 6" key="1">
    <citation type="submission" date="2019-07" db="EMBL/GenBank/DDBJ databases">
        <title>Genomic Encyclopedia of Type Strains, Phase III (KMG-III): the genomes of soil and plant-associated and newly described type strains.</title>
        <authorList>
            <person name="Whitman W."/>
        </authorList>
    </citation>
    <scope>NUCLEOTIDE SEQUENCE [LARGE SCALE GENOMIC DNA]</scope>
    <source>
        <strain evidence="5 6">BL24</strain>
    </source>
</reference>
<comment type="caution">
    <text evidence="5">The sequence shown here is derived from an EMBL/GenBank/DDBJ whole genome shotgun (WGS) entry which is preliminary data.</text>
</comment>
<dbReference type="InterPro" id="IPR003313">
    <property type="entry name" value="AraC-bd"/>
</dbReference>
<dbReference type="Gene3D" id="2.60.120.10">
    <property type="entry name" value="Jelly Rolls"/>
    <property type="match status" value="1"/>
</dbReference>
<keyword evidence="2" id="KW-0238">DNA-binding</keyword>
<organism evidence="5 6">
    <name type="scientific">Paenibacillus methanolicus</name>
    <dbReference type="NCBI Taxonomy" id="582686"/>
    <lineage>
        <taxon>Bacteria</taxon>
        <taxon>Bacillati</taxon>
        <taxon>Bacillota</taxon>
        <taxon>Bacilli</taxon>
        <taxon>Bacillales</taxon>
        <taxon>Paenibacillaceae</taxon>
        <taxon>Paenibacillus</taxon>
    </lineage>
</organism>
<evidence type="ECO:0000259" key="4">
    <source>
        <dbReference type="PROSITE" id="PS01124"/>
    </source>
</evidence>
<dbReference type="PANTHER" id="PTHR43280:SF28">
    <property type="entry name" value="HTH-TYPE TRANSCRIPTIONAL ACTIVATOR RHAS"/>
    <property type="match status" value="1"/>
</dbReference>
<dbReference type="RefSeq" id="WP_148927888.1">
    <property type="nucleotide sequence ID" value="NZ_VNHS01000001.1"/>
</dbReference>
<dbReference type="InterPro" id="IPR018062">
    <property type="entry name" value="HTH_AraC-typ_CS"/>
</dbReference>
<dbReference type="GO" id="GO:0043565">
    <property type="term" value="F:sequence-specific DNA binding"/>
    <property type="evidence" value="ECO:0007669"/>
    <property type="project" value="InterPro"/>
</dbReference>
<evidence type="ECO:0000313" key="5">
    <source>
        <dbReference type="EMBL" id="TYP79874.1"/>
    </source>
</evidence>
<feature type="domain" description="HTH araC/xylS-type" evidence="4">
    <location>
        <begin position="188"/>
        <end position="286"/>
    </location>
</feature>
<dbReference type="SUPFAM" id="SSF46689">
    <property type="entry name" value="Homeodomain-like"/>
    <property type="match status" value="2"/>
</dbReference>
<protein>
    <submittedName>
        <fullName evidence="5">AraC family L-rhamnose operon transcriptional activator RhaR</fullName>
    </submittedName>
</protein>
<dbReference type="SMART" id="SM00342">
    <property type="entry name" value="HTH_ARAC"/>
    <property type="match status" value="1"/>
</dbReference>
<dbReference type="SUPFAM" id="SSF51215">
    <property type="entry name" value="Regulatory protein AraC"/>
    <property type="match status" value="1"/>
</dbReference>
<sequence length="296" mass="33643">MSNRRPADVMSGREFFDQGLQIYVNRAQESFELREHSHEFAEVTYISQGAGTHYIEGEAVPARQGSVFVIPEGHSHVFRPQTTDKNKPLVVYNCLFTSAYLYELRAAFPAFREVGDFFGDPRLRWFEVKDAVGVHDALFQELYREYHGRPPGFAAVLSALTVQLLTVVYRHRLLPPEPKESQPALSIADAIAHMAAHYASPLKLGDLADLAKLSERQFGRLLRQHTGMSFSAYLQHLRMKAACRLLTETSQRIADVAASVGYADLKFFNRLFRAKTGVSPRVYRSEHANRRQTRKI</sequence>
<dbReference type="EMBL" id="VNHS01000001">
    <property type="protein sequence ID" value="TYP79874.1"/>
    <property type="molecule type" value="Genomic_DNA"/>
</dbReference>
<keyword evidence="1" id="KW-0805">Transcription regulation</keyword>
<dbReference type="InterPro" id="IPR014710">
    <property type="entry name" value="RmlC-like_jellyroll"/>
</dbReference>
<dbReference type="Proteomes" id="UP000323257">
    <property type="component" value="Unassembled WGS sequence"/>
</dbReference>
<keyword evidence="6" id="KW-1185">Reference proteome</keyword>
<evidence type="ECO:0000313" key="6">
    <source>
        <dbReference type="Proteomes" id="UP000323257"/>
    </source>
</evidence>